<dbReference type="GO" id="GO:0003729">
    <property type="term" value="F:mRNA binding"/>
    <property type="evidence" value="ECO:0007669"/>
    <property type="project" value="InterPro"/>
</dbReference>
<evidence type="ECO:0000256" key="1">
    <source>
        <dbReference type="ARBA" id="ARBA00007626"/>
    </source>
</evidence>
<proteinExistence type="inferred from homology"/>
<sequence>MRAIAGCGRFLLPKFRSKSYPLIGLISERNITTSPSSSSSHGPLLQKLLKEPISRIKATLESEFNSRSEFPWSSLLSLLNNSSSQKANMVVFSSVVEWRLEKLTEQSEENHDCYLELISLCGSIRNLPMALQIFTTMETRGLKPTPSVFNALISTCLSSGNLLTALSLFEIMENSEGYKPDSDTYHAFISWYANSGNKKATEAWYSSKRASGFSPDLRTYDFLILSCTKSRNFSDAERYYEEMMLAGLMPNVSILQNMLLLYCEQRNSSKVKELLQIIIEGGCRINKLIAKEVVEFFNDFGTVEDMEELLVTYPKSEQVLEIHSMVHSSFIRMYAKADRLDDVEYSVGRMLKDGISFDSPDDVEKVICCYFRKGAHDRLDVFLECIKGYYKFTRSIYDLLVAGYRRAGLSEKLNSVVDEMKQAGFA</sequence>
<dbReference type="Pfam" id="PF01535">
    <property type="entry name" value="PPR"/>
    <property type="match status" value="1"/>
</dbReference>
<name>A0A8S0QA35_OLEEU</name>
<feature type="domain" description="PROP1-like PPR" evidence="4">
    <location>
        <begin position="114"/>
        <end position="277"/>
    </location>
</feature>
<protein>
    <submittedName>
        <fullName evidence="5">Pentatricopeptide repeat-containing At2g30780-like isoform X1</fullName>
    </submittedName>
</protein>
<dbReference type="NCBIfam" id="TIGR00756">
    <property type="entry name" value="PPR"/>
    <property type="match status" value="2"/>
</dbReference>
<comment type="similarity">
    <text evidence="1">Belongs to the PPR family. P subfamily.</text>
</comment>
<evidence type="ECO:0000313" key="5">
    <source>
        <dbReference type="EMBL" id="CAA2961654.1"/>
    </source>
</evidence>
<evidence type="ECO:0000256" key="2">
    <source>
        <dbReference type="ARBA" id="ARBA00022737"/>
    </source>
</evidence>
<dbReference type="PANTHER" id="PTHR47874">
    <property type="entry name" value="EXPRESSED PROTEIN"/>
    <property type="match status" value="1"/>
</dbReference>
<dbReference type="InterPro" id="IPR033443">
    <property type="entry name" value="PROP1-like_PPR_dom"/>
</dbReference>
<dbReference type="InterPro" id="IPR002885">
    <property type="entry name" value="PPR_rpt"/>
</dbReference>
<dbReference type="PANTHER" id="PTHR47874:SF4">
    <property type="entry name" value="EXPRESSED PROTEIN"/>
    <property type="match status" value="1"/>
</dbReference>
<evidence type="ECO:0000313" key="6">
    <source>
        <dbReference type="Proteomes" id="UP000594638"/>
    </source>
</evidence>
<reference evidence="5 6" key="1">
    <citation type="submission" date="2019-12" db="EMBL/GenBank/DDBJ databases">
        <authorList>
            <person name="Alioto T."/>
            <person name="Alioto T."/>
            <person name="Gomez Garrido J."/>
        </authorList>
    </citation>
    <scope>NUCLEOTIDE SEQUENCE [LARGE SCALE GENOMIC DNA]</scope>
</reference>
<comment type="caution">
    <text evidence="5">The sequence shown here is derived from an EMBL/GenBank/DDBJ whole genome shotgun (WGS) entry which is preliminary data.</text>
</comment>
<dbReference type="InterPro" id="IPR044179">
    <property type="entry name" value="PPR5-like"/>
</dbReference>
<dbReference type="Pfam" id="PF17177">
    <property type="entry name" value="PPR_long"/>
    <property type="match status" value="1"/>
</dbReference>
<dbReference type="Proteomes" id="UP000594638">
    <property type="component" value="Unassembled WGS sequence"/>
</dbReference>
<dbReference type="EMBL" id="CACTIH010000584">
    <property type="protein sequence ID" value="CAA2961654.1"/>
    <property type="molecule type" value="Genomic_DNA"/>
</dbReference>
<evidence type="ECO:0000256" key="3">
    <source>
        <dbReference type="PROSITE-ProRule" id="PRU00708"/>
    </source>
</evidence>
<dbReference type="Gramene" id="OE9A020811T3">
    <property type="protein sequence ID" value="OE9A020811C3"/>
    <property type="gene ID" value="OE9A020811"/>
</dbReference>
<accession>A0A8S0QA35</accession>
<dbReference type="InterPro" id="IPR011990">
    <property type="entry name" value="TPR-like_helical_dom_sf"/>
</dbReference>
<dbReference type="Gene3D" id="1.25.40.10">
    <property type="entry name" value="Tetratricopeptide repeat domain"/>
    <property type="match status" value="1"/>
</dbReference>
<keyword evidence="2" id="KW-0677">Repeat</keyword>
<organism evidence="5 6">
    <name type="scientific">Olea europaea subsp. europaea</name>
    <dbReference type="NCBI Taxonomy" id="158383"/>
    <lineage>
        <taxon>Eukaryota</taxon>
        <taxon>Viridiplantae</taxon>
        <taxon>Streptophyta</taxon>
        <taxon>Embryophyta</taxon>
        <taxon>Tracheophyta</taxon>
        <taxon>Spermatophyta</taxon>
        <taxon>Magnoliopsida</taxon>
        <taxon>eudicotyledons</taxon>
        <taxon>Gunneridae</taxon>
        <taxon>Pentapetalae</taxon>
        <taxon>asterids</taxon>
        <taxon>lamiids</taxon>
        <taxon>Lamiales</taxon>
        <taxon>Oleaceae</taxon>
        <taxon>Oleeae</taxon>
        <taxon>Olea</taxon>
    </lineage>
</organism>
<dbReference type="AlphaFoldDB" id="A0A8S0QA35"/>
<dbReference type="PROSITE" id="PS51375">
    <property type="entry name" value="PPR"/>
    <property type="match status" value="3"/>
</dbReference>
<dbReference type="OrthoDB" id="411857at2759"/>
<keyword evidence="6" id="KW-1185">Reference proteome</keyword>
<evidence type="ECO:0000259" key="4">
    <source>
        <dbReference type="Pfam" id="PF17177"/>
    </source>
</evidence>
<feature type="repeat" description="PPR" evidence="3">
    <location>
        <begin position="110"/>
        <end position="144"/>
    </location>
</feature>
<feature type="repeat" description="PPR" evidence="3">
    <location>
        <begin position="216"/>
        <end position="250"/>
    </location>
</feature>
<gene>
    <name evidence="5" type="ORF">OLEA9_A020811</name>
</gene>
<feature type="repeat" description="PPR" evidence="3">
    <location>
        <begin position="393"/>
        <end position="426"/>
    </location>
</feature>